<dbReference type="Proteomes" id="UP001300261">
    <property type="component" value="Unassembled WGS sequence"/>
</dbReference>
<reference evidence="3 4" key="1">
    <citation type="journal article" date="2016" name="Int. J. Syst. Evol. Microbiol.">
        <title>Labrenzia salina sp. nov., isolated from the rhizosphere of the halophyte Arthrocnemum macrostachyum.</title>
        <authorList>
            <person name="Camacho M."/>
            <person name="Redondo-Gomez S."/>
            <person name="Rodriguez-Llorente I."/>
            <person name="Rohde M."/>
            <person name="Sproer C."/>
            <person name="Schumann P."/>
            <person name="Klenk H.P."/>
            <person name="Montero-Calasanz M.D.C."/>
        </authorList>
    </citation>
    <scope>NUCLEOTIDE SEQUENCE [LARGE SCALE GENOMIC DNA]</scope>
    <source>
        <strain evidence="3 4">DSM 29163</strain>
    </source>
</reference>
<feature type="repeat" description="TPR" evidence="1">
    <location>
        <begin position="394"/>
        <end position="427"/>
    </location>
</feature>
<dbReference type="InterPro" id="IPR011990">
    <property type="entry name" value="TPR-like_helical_dom_sf"/>
</dbReference>
<dbReference type="PROSITE" id="PS50125">
    <property type="entry name" value="GUANYLATE_CYCLASE_2"/>
    <property type="match status" value="1"/>
</dbReference>
<dbReference type="Gene3D" id="3.40.50.10070">
    <property type="entry name" value="TolB, N-terminal domain"/>
    <property type="match status" value="1"/>
</dbReference>
<evidence type="ECO:0000256" key="1">
    <source>
        <dbReference type="PROSITE-ProRule" id="PRU00339"/>
    </source>
</evidence>
<dbReference type="InterPro" id="IPR029787">
    <property type="entry name" value="Nucleotide_cyclase"/>
</dbReference>
<dbReference type="InterPro" id="IPR001054">
    <property type="entry name" value="A/G_cyclase"/>
</dbReference>
<feature type="repeat" description="TPR" evidence="1">
    <location>
        <begin position="428"/>
        <end position="461"/>
    </location>
</feature>
<accession>A0ABT3R926</accession>
<gene>
    <name evidence="3" type="ORF">ON753_26220</name>
</gene>
<evidence type="ECO:0000313" key="3">
    <source>
        <dbReference type="EMBL" id="MCX2725814.1"/>
    </source>
</evidence>
<proteinExistence type="predicted"/>
<evidence type="ECO:0000259" key="2">
    <source>
        <dbReference type="PROSITE" id="PS50125"/>
    </source>
</evidence>
<comment type="caution">
    <text evidence="3">The sequence shown here is derived from an EMBL/GenBank/DDBJ whole genome shotgun (WGS) entry which is preliminary data.</text>
</comment>
<protein>
    <submittedName>
        <fullName evidence="3">Adenylate/guanylate cyclase domain-containing protein</fullName>
    </submittedName>
</protein>
<dbReference type="SUPFAM" id="SSF48452">
    <property type="entry name" value="TPR-like"/>
    <property type="match status" value="1"/>
</dbReference>
<evidence type="ECO:0000313" key="4">
    <source>
        <dbReference type="Proteomes" id="UP001300261"/>
    </source>
</evidence>
<feature type="domain" description="Guanylate cyclase" evidence="2">
    <location>
        <begin position="1"/>
        <end position="114"/>
    </location>
</feature>
<dbReference type="Pfam" id="PF14559">
    <property type="entry name" value="TPR_19"/>
    <property type="match status" value="1"/>
</dbReference>
<dbReference type="PROSITE" id="PS50005">
    <property type="entry name" value="TPR"/>
    <property type="match status" value="2"/>
</dbReference>
<dbReference type="InterPro" id="IPR050697">
    <property type="entry name" value="Adenylyl/Guanylyl_Cyclase_3/4"/>
</dbReference>
<dbReference type="Gene3D" id="1.25.40.10">
    <property type="entry name" value="Tetratricopeptide repeat domain"/>
    <property type="match status" value="1"/>
</dbReference>
<dbReference type="RefSeq" id="WP_265966955.1">
    <property type="nucleotide sequence ID" value="NZ_JAPEVI010000003.1"/>
</dbReference>
<name>A0ABT3R926_9HYPH</name>
<sequence>MATDIVGYSRLMEVDEEQMLAALALLHGTILATEIGSCGGRIVKLIGDGVLSVFDTASDAVSCAMSIQKLLGSDAGLTVGQEQIRLRIGINVAEVTVIEGDIFGEGVNVTSRLEREASSGGICISDAAYAQIKRIAHSMFKDGGNIRLKNIAKQVHVWHWPQAPVPQVSGRPVVAVLPFRNLREADDQPFLATGFTEDIIGGLARFRNLSVIAATSSFAAQDLSEDTREIARKLGATYLVTGDLGRAGGVIRVTVRLIEAANARLIWSEKYDRGAGDIFNIQDEIVRMVVSSLVGQIHNVDYQESFRKAPDNLAAYEFYLRGLAHLRGYEPDDNFKACAMFEAAVHRDNGFAIAHAYLALSEIAAHGYAKAPPNVLRDCTSLARKAVLLDEAESGSHRVLALALLYSKDFDGAEREFRRACALNPSDANAAVQLGGLLARRNRIEEAVKWIEDGMRLNPFPPPWYFAVVGNAMYLKDSHDEALVALRQLPNPGKYTRARIVACLNLAGRTEEAADEARLLLAAHSDFTISDFLEHGVVVETKEQLLQFRKGFDGLALPN</sequence>
<dbReference type="PANTHER" id="PTHR43081:SF19">
    <property type="entry name" value="PH-SENSITIVE ADENYLATE CYCLASE RV1264"/>
    <property type="match status" value="1"/>
</dbReference>
<dbReference type="PANTHER" id="PTHR43081">
    <property type="entry name" value="ADENYLATE CYCLASE, TERMINAL-DIFFERENTIATION SPECIFIC-RELATED"/>
    <property type="match status" value="1"/>
</dbReference>
<keyword evidence="1" id="KW-0802">TPR repeat</keyword>
<dbReference type="EMBL" id="JAPEVI010000003">
    <property type="protein sequence ID" value="MCX2725814.1"/>
    <property type="molecule type" value="Genomic_DNA"/>
</dbReference>
<dbReference type="Gene3D" id="3.30.70.1230">
    <property type="entry name" value="Nucleotide cyclase"/>
    <property type="match status" value="1"/>
</dbReference>
<keyword evidence="4" id="KW-1185">Reference proteome</keyword>
<dbReference type="InterPro" id="IPR019734">
    <property type="entry name" value="TPR_rpt"/>
</dbReference>
<organism evidence="3 4">
    <name type="scientific">Roseibium salinum</name>
    <dbReference type="NCBI Taxonomy" id="1604349"/>
    <lineage>
        <taxon>Bacteria</taxon>
        <taxon>Pseudomonadati</taxon>
        <taxon>Pseudomonadota</taxon>
        <taxon>Alphaproteobacteria</taxon>
        <taxon>Hyphomicrobiales</taxon>
        <taxon>Stappiaceae</taxon>
        <taxon>Roseibium</taxon>
    </lineage>
</organism>
<dbReference type="SUPFAM" id="SSF55073">
    <property type="entry name" value="Nucleotide cyclase"/>
    <property type="match status" value="1"/>
</dbReference>
<dbReference type="Pfam" id="PF00211">
    <property type="entry name" value="Guanylate_cyc"/>
    <property type="match status" value="1"/>
</dbReference>
<dbReference type="CDD" id="cd07302">
    <property type="entry name" value="CHD"/>
    <property type="match status" value="1"/>
</dbReference>